<dbReference type="AlphaFoldDB" id="A0A388M6P1"/>
<sequence length="402" mass="45894">MLTTDEETSLLSSLKFAPEDRWLYLFYQCRAKKYGQVTTIEHKFVQLEKDIAEETVISHAEVAGTSLRDNSDLIACKADYHYHKGEYVQAYEVTNKLLERDPYHIQCMPVHLAAALELRRKNELFLRAHKLVQEYPHKAISWFAVGCYYYCIRQYDSARRYFCKATTLDGAFAPAWLGFGHAYAAQDESDQAMAAYRTAARLFDGLICYQLVLTLSESRCVTNWPGLSSLGCFNGRLVVCAVRAVTQREIEALYERFCVLDRNGKGYISADEFMAVPEFALNPLAQHLLRLFEGVNFKDFVAVLSAFSPSASATEKIKSLCIGMEYQRTNNLSLAEQFFAKARNICPLDPLVYNELGVLAFRNKDYESAAKWLRKALSLVPRPWGENWEPTVVNLAHTLRKQ</sequence>
<feature type="non-terminal residue" evidence="9">
    <location>
        <position position="402"/>
    </location>
</feature>
<dbReference type="Gene3D" id="1.25.40.10">
    <property type="entry name" value="Tetratricopeptide repeat domain"/>
    <property type="match status" value="2"/>
</dbReference>
<keyword evidence="5 7" id="KW-0802">TPR repeat</keyword>
<dbReference type="GO" id="GO:0016567">
    <property type="term" value="P:protein ubiquitination"/>
    <property type="evidence" value="ECO:0007669"/>
    <property type="project" value="TreeGrafter"/>
</dbReference>
<keyword evidence="1" id="KW-0132">Cell division</keyword>
<dbReference type="Pfam" id="PF13181">
    <property type="entry name" value="TPR_8"/>
    <property type="match status" value="1"/>
</dbReference>
<dbReference type="STRING" id="69332.A0A388M6P1"/>
<evidence type="ECO:0000259" key="8">
    <source>
        <dbReference type="PROSITE" id="PS50222"/>
    </source>
</evidence>
<dbReference type="InterPro" id="IPR011992">
    <property type="entry name" value="EF-hand-dom_pair"/>
</dbReference>
<protein>
    <recommendedName>
        <fullName evidence="8">EF-hand domain-containing protein</fullName>
    </recommendedName>
</protein>
<keyword evidence="2" id="KW-0677">Repeat</keyword>
<evidence type="ECO:0000256" key="6">
    <source>
        <dbReference type="ARBA" id="ARBA00023306"/>
    </source>
</evidence>
<evidence type="ECO:0000256" key="2">
    <source>
        <dbReference type="ARBA" id="ARBA00022737"/>
    </source>
</evidence>
<proteinExistence type="predicted"/>
<keyword evidence="3" id="KW-0498">Mitosis</keyword>
<gene>
    <name evidence="9" type="ORF">CBR_g50377</name>
</gene>
<dbReference type="InterPro" id="IPR011990">
    <property type="entry name" value="TPR-like_helical_dom_sf"/>
</dbReference>
<dbReference type="SMART" id="SM00028">
    <property type="entry name" value="TPR"/>
    <property type="match status" value="5"/>
</dbReference>
<dbReference type="PANTHER" id="PTHR12558:SF9">
    <property type="entry name" value="CELL DIVISION CYCLE PROTEIN 16 HOMOLOG"/>
    <property type="match status" value="1"/>
</dbReference>
<dbReference type="SUPFAM" id="SSF47473">
    <property type="entry name" value="EF-hand"/>
    <property type="match status" value="1"/>
</dbReference>
<dbReference type="GO" id="GO:0005737">
    <property type="term" value="C:cytoplasm"/>
    <property type="evidence" value="ECO:0007669"/>
    <property type="project" value="TreeGrafter"/>
</dbReference>
<evidence type="ECO:0000256" key="1">
    <source>
        <dbReference type="ARBA" id="ARBA00022618"/>
    </source>
</evidence>
<keyword evidence="6" id="KW-0131">Cell cycle</keyword>
<evidence type="ECO:0000256" key="7">
    <source>
        <dbReference type="PROSITE-ProRule" id="PRU00339"/>
    </source>
</evidence>
<evidence type="ECO:0000256" key="5">
    <source>
        <dbReference type="ARBA" id="ARBA00022803"/>
    </source>
</evidence>
<evidence type="ECO:0000256" key="4">
    <source>
        <dbReference type="ARBA" id="ARBA00022786"/>
    </source>
</evidence>
<feature type="repeat" description="TPR" evidence="7">
    <location>
        <begin position="350"/>
        <end position="383"/>
    </location>
</feature>
<dbReference type="GO" id="GO:0051301">
    <property type="term" value="P:cell division"/>
    <property type="evidence" value="ECO:0007669"/>
    <property type="project" value="UniProtKB-KW"/>
</dbReference>
<keyword evidence="10" id="KW-1185">Reference proteome</keyword>
<dbReference type="PANTHER" id="PTHR12558">
    <property type="entry name" value="CELL DIVISION CYCLE 16,23,27"/>
    <property type="match status" value="1"/>
</dbReference>
<dbReference type="PROSITE" id="PS50005">
    <property type="entry name" value="TPR"/>
    <property type="match status" value="1"/>
</dbReference>
<dbReference type="GO" id="GO:0005509">
    <property type="term" value="F:calcium ion binding"/>
    <property type="evidence" value="ECO:0007669"/>
    <property type="project" value="InterPro"/>
</dbReference>
<evidence type="ECO:0000256" key="3">
    <source>
        <dbReference type="ARBA" id="ARBA00022776"/>
    </source>
</evidence>
<accession>A0A388M6P1</accession>
<dbReference type="InterPro" id="IPR019734">
    <property type="entry name" value="TPR_rpt"/>
</dbReference>
<dbReference type="Proteomes" id="UP000265515">
    <property type="component" value="Unassembled WGS sequence"/>
</dbReference>
<dbReference type="GO" id="GO:0005680">
    <property type="term" value="C:anaphase-promoting complex"/>
    <property type="evidence" value="ECO:0007669"/>
    <property type="project" value="TreeGrafter"/>
</dbReference>
<dbReference type="OrthoDB" id="10006270at2759"/>
<dbReference type="Gramene" id="GBG90196">
    <property type="protein sequence ID" value="GBG90196"/>
    <property type="gene ID" value="CBR_g50377"/>
</dbReference>
<evidence type="ECO:0000313" key="9">
    <source>
        <dbReference type="EMBL" id="GBG90196.1"/>
    </source>
</evidence>
<keyword evidence="4" id="KW-0833">Ubl conjugation pathway</keyword>
<dbReference type="GO" id="GO:0045842">
    <property type="term" value="P:positive regulation of mitotic metaphase/anaphase transition"/>
    <property type="evidence" value="ECO:0007669"/>
    <property type="project" value="TreeGrafter"/>
</dbReference>
<dbReference type="EMBL" id="BFEA01000793">
    <property type="protein sequence ID" value="GBG90196.1"/>
    <property type="molecule type" value="Genomic_DNA"/>
</dbReference>
<organism evidence="9 10">
    <name type="scientific">Chara braunii</name>
    <name type="common">Braun's stonewort</name>
    <dbReference type="NCBI Taxonomy" id="69332"/>
    <lineage>
        <taxon>Eukaryota</taxon>
        <taxon>Viridiplantae</taxon>
        <taxon>Streptophyta</taxon>
        <taxon>Charophyceae</taxon>
        <taxon>Charales</taxon>
        <taxon>Characeae</taxon>
        <taxon>Chara</taxon>
    </lineage>
</organism>
<dbReference type="GO" id="GO:0031145">
    <property type="term" value="P:anaphase-promoting complex-dependent catabolic process"/>
    <property type="evidence" value="ECO:0007669"/>
    <property type="project" value="TreeGrafter"/>
</dbReference>
<dbReference type="InterPro" id="IPR002048">
    <property type="entry name" value="EF_hand_dom"/>
</dbReference>
<name>A0A388M6P1_CHABU</name>
<dbReference type="SUPFAM" id="SSF48452">
    <property type="entry name" value="TPR-like"/>
    <property type="match status" value="2"/>
</dbReference>
<dbReference type="InterPro" id="IPR013105">
    <property type="entry name" value="TPR_2"/>
</dbReference>
<reference evidence="9 10" key="1">
    <citation type="journal article" date="2018" name="Cell">
        <title>The Chara Genome: Secondary Complexity and Implications for Plant Terrestrialization.</title>
        <authorList>
            <person name="Nishiyama T."/>
            <person name="Sakayama H."/>
            <person name="Vries J.D."/>
            <person name="Buschmann H."/>
            <person name="Saint-Marcoux D."/>
            <person name="Ullrich K.K."/>
            <person name="Haas F.B."/>
            <person name="Vanderstraeten L."/>
            <person name="Becker D."/>
            <person name="Lang D."/>
            <person name="Vosolsobe S."/>
            <person name="Rombauts S."/>
            <person name="Wilhelmsson P.K.I."/>
            <person name="Janitza P."/>
            <person name="Kern R."/>
            <person name="Heyl A."/>
            <person name="Rumpler F."/>
            <person name="Villalobos L.I.A.C."/>
            <person name="Clay J.M."/>
            <person name="Skokan R."/>
            <person name="Toyoda A."/>
            <person name="Suzuki Y."/>
            <person name="Kagoshima H."/>
            <person name="Schijlen E."/>
            <person name="Tajeshwar N."/>
            <person name="Catarino B."/>
            <person name="Hetherington A.J."/>
            <person name="Saltykova A."/>
            <person name="Bonnot C."/>
            <person name="Breuninger H."/>
            <person name="Symeonidi A."/>
            <person name="Radhakrishnan G.V."/>
            <person name="Van Nieuwerburgh F."/>
            <person name="Deforce D."/>
            <person name="Chang C."/>
            <person name="Karol K.G."/>
            <person name="Hedrich R."/>
            <person name="Ulvskov P."/>
            <person name="Glockner G."/>
            <person name="Delwiche C.F."/>
            <person name="Petrasek J."/>
            <person name="Van de Peer Y."/>
            <person name="Friml J."/>
            <person name="Beilby M."/>
            <person name="Dolan L."/>
            <person name="Kohara Y."/>
            <person name="Sugano S."/>
            <person name="Fujiyama A."/>
            <person name="Delaux P.-M."/>
            <person name="Quint M."/>
            <person name="TheiBen G."/>
            <person name="Hagemann M."/>
            <person name="Harholt J."/>
            <person name="Dunand C."/>
            <person name="Zachgo S."/>
            <person name="Langdale J."/>
            <person name="Maumus F."/>
            <person name="Straeten D.V.D."/>
            <person name="Gould S.B."/>
            <person name="Rensing S.A."/>
        </authorList>
    </citation>
    <scope>NUCLEOTIDE SEQUENCE [LARGE SCALE GENOMIC DNA]</scope>
    <source>
        <strain evidence="9 10">S276</strain>
    </source>
</reference>
<dbReference type="Pfam" id="PF07719">
    <property type="entry name" value="TPR_2"/>
    <property type="match status" value="1"/>
</dbReference>
<comment type="caution">
    <text evidence="9">The sequence shown here is derived from an EMBL/GenBank/DDBJ whole genome shotgun (WGS) entry which is preliminary data.</text>
</comment>
<evidence type="ECO:0000313" key="10">
    <source>
        <dbReference type="Proteomes" id="UP000265515"/>
    </source>
</evidence>
<feature type="domain" description="EF-hand" evidence="8">
    <location>
        <begin position="248"/>
        <end position="283"/>
    </location>
</feature>
<dbReference type="PROSITE" id="PS50222">
    <property type="entry name" value="EF_HAND_2"/>
    <property type="match status" value="1"/>
</dbReference>